<organism evidence="1 2">
    <name type="scientific">Brevundimonas denitrificans</name>
    <dbReference type="NCBI Taxonomy" id="1443434"/>
    <lineage>
        <taxon>Bacteria</taxon>
        <taxon>Pseudomonadati</taxon>
        <taxon>Pseudomonadota</taxon>
        <taxon>Alphaproteobacteria</taxon>
        <taxon>Caulobacterales</taxon>
        <taxon>Caulobacteraceae</taxon>
        <taxon>Brevundimonas</taxon>
    </lineage>
</organism>
<protein>
    <recommendedName>
        <fullName evidence="3">Terminase small subunit</fullName>
    </recommendedName>
</protein>
<dbReference type="RefSeq" id="WP_284223519.1">
    <property type="nucleotide sequence ID" value="NZ_BSOY01000087.1"/>
</dbReference>
<reference evidence="2" key="1">
    <citation type="journal article" date="2019" name="Int. J. Syst. Evol. Microbiol.">
        <title>The Global Catalogue of Microorganisms (GCM) 10K type strain sequencing project: providing services to taxonomists for standard genome sequencing and annotation.</title>
        <authorList>
            <consortium name="The Broad Institute Genomics Platform"/>
            <consortium name="The Broad Institute Genome Sequencing Center for Infectious Disease"/>
            <person name="Wu L."/>
            <person name="Ma J."/>
        </authorList>
    </citation>
    <scope>NUCLEOTIDE SEQUENCE [LARGE SCALE GENOMIC DNA]</scope>
    <source>
        <strain evidence="2">NBRC 110107</strain>
    </source>
</reference>
<gene>
    <name evidence="1" type="ORF">GCM10007859_26720</name>
</gene>
<comment type="caution">
    <text evidence="1">The sequence shown here is derived from an EMBL/GenBank/DDBJ whole genome shotgun (WGS) entry which is preliminary data.</text>
</comment>
<name>A0ABQ6BRW6_9CAUL</name>
<keyword evidence="2" id="KW-1185">Reference proteome</keyword>
<dbReference type="Proteomes" id="UP001156921">
    <property type="component" value="Unassembled WGS sequence"/>
</dbReference>
<evidence type="ECO:0008006" key="3">
    <source>
        <dbReference type="Google" id="ProtNLM"/>
    </source>
</evidence>
<dbReference type="EMBL" id="BSOY01000087">
    <property type="protein sequence ID" value="GLS02643.1"/>
    <property type="molecule type" value="Genomic_DNA"/>
</dbReference>
<proteinExistence type="predicted"/>
<evidence type="ECO:0000313" key="2">
    <source>
        <dbReference type="Proteomes" id="UP001156921"/>
    </source>
</evidence>
<sequence>MTRAYVEAPASHYRLSPETWAIIGEEYRNGAMAKDVAAKWKTSPSSVYRHACRDGWTKKSMGDARARAHARMVEAEEEGARALNPVGTRALKNLFAPAPVDDPEAADPVALARAATLASGRAMKGRLWNEAKALAGLAESYARLGERARGGGQTIETMDLGLIFEVLADDDGVAARRLAFNPDRVDDPDRAIKAEYQRRLAEVRQNQTHHHMAMVRRIHAAERQIRDLGGEVVVSQSSFDAMAEARDWLLEATEELEDVTVTPSPPPGDPWKVGM</sequence>
<accession>A0ABQ6BRW6</accession>
<evidence type="ECO:0000313" key="1">
    <source>
        <dbReference type="EMBL" id="GLS02643.1"/>
    </source>
</evidence>